<dbReference type="PROSITE" id="PS50089">
    <property type="entry name" value="ZF_RING_2"/>
    <property type="match status" value="1"/>
</dbReference>
<keyword evidence="2" id="KW-0053">Apoptosis</keyword>
<keyword evidence="10" id="KW-1185">Reference proteome</keyword>
<dbReference type="Gene3D" id="1.10.1170.10">
    <property type="entry name" value="Inhibitor Of Apoptosis Protein (2mihbC-IAP-1), Chain A"/>
    <property type="match status" value="2"/>
</dbReference>
<dbReference type="FunCoup" id="A0A7R8UYP8">
    <property type="interactions" value="2164"/>
</dbReference>
<dbReference type="CDD" id="cd14321">
    <property type="entry name" value="UBA_IAPs"/>
    <property type="match status" value="1"/>
</dbReference>
<dbReference type="PROSITE" id="PS01282">
    <property type="entry name" value="BIR_REPEAT_1"/>
    <property type="match status" value="1"/>
</dbReference>
<feature type="compositionally biased region" description="Polar residues" evidence="7">
    <location>
        <begin position="392"/>
        <end position="414"/>
    </location>
</feature>
<accession>A0A7R8UYP8</accession>
<dbReference type="GO" id="GO:0043066">
    <property type="term" value="P:negative regulation of apoptotic process"/>
    <property type="evidence" value="ECO:0007669"/>
    <property type="project" value="TreeGrafter"/>
</dbReference>
<dbReference type="GO" id="GO:0048471">
    <property type="term" value="C:perinuclear region of cytoplasm"/>
    <property type="evidence" value="ECO:0007669"/>
    <property type="project" value="UniProtKB-ARBA"/>
</dbReference>
<organism evidence="9 10">
    <name type="scientific">Hermetia illucens</name>
    <name type="common">Black soldier fly</name>
    <dbReference type="NCBI Taxonomy" id="343691"/>
    <lineage>
        <taxon>Eukaryota</taxon>
        <taxon>Metazoa</taxon>
        <taxon>Ecdysozoa</taxon>
        <taxon>Arthropoda</taxon>
        <taxon>Hexapoda</taxon>
        <taxon>Insecta</taxon>
        <taxon>Pterygota</taxon>
        <taxon>Neoptera</taxon>
        <taxon>Endopterygota</taxon>
        <taxon>Diptera</taxon>
        <taxon>Brachycera</taxon>
        <taxon>Stratiomyomorpha</taxon>
        <taxon>Stratiomyidae</taxon>
        <taxon>Hermetiinae</taxon>
        <taxon>Hermetia</taxon>
    </lineage>
</organism>
<dbReference type="Pfam" id="PF00653">
    <property type="entry name" value="BIR"/>
    <property type="match status" value="2"/>
</dbReference>
<comment type="similarity">
    <text evidence="1">Belongs to the IAP family.</text>
</comment>
<dbReference type="PROSITE" id="PS50143">
    <property type="entry name" value="BIR_REPEAT_2"/>
    <property type="match status" value="2"/>
</dbReference>
<dbReference type="GO" id="GO:0005634">
    <property type="term" value="C:nucleus"/>
    <property type="evidence" value="ECO:0007669"/>
    <property type="project" value="TreeGrafter"/>
</dbReference>
<evidence type="ECO:0000256" key="2">
    <source>
        <dbReference type="ARBA" id="ARBA00022703"/>
    </source>
</evidence>
<keyword evidence="3" id="KW-0479">Metal-binding</keyword>
<protein>
    <recommendedName>
        <fullName evidence="8">RING-type domain-containing protein</fullName>
    </recommendedName>
</protein>
<dbReference type="GO" id="GO:0070936">
    <property type="term" value="P:protein K48-linked ubiquitination"/>
    <property type="evidence" value="ECO:0007669"/>
    <property type="project" value="UniProtKB-ARBA"/>
</dbReference>
<evidence type="ECO:0000256" key="7">
    <source>
        <dbReference type="SAM" id="MobiDB-lite"/>
    </source>
</evidence>
<dbReference type="OrthoDB" id="774873at2759"/>
<reference evidence="9 10" key="1">
    <citation type="submission" date="2020-11" db="EMBL/GenBank/DDBJ databases">
        <authorList>
            <person name="Wallbank WR R."/>
            <person name="Pardo Diaz C."/>
            <person name="Kozak K."/>
            <person name="Martin S."/>
            <person name="Jiggins C."/>
            <person name="Moest M."/>
            <person name="Warren A I."/>
            <person name="Generalovic N T."/>
            <person name="Byers J.R.P. K."/>
            <person name="Montejo-Kovacevich G."/>
            <person name="Yen C E."/>
        </authorList>
    </citation>
    <scope>NUCLEOTIDE SEQUENCE [LARGE SCALE GENOMIC DNA]</scope>
</reference>
<evidence type="ECO:0000313" key="10">
    <source>
        <dbReference type="Proteomes" id="UP000594454"/>
    </source>
</evidence>
<sequence length="512" mass="57314">MSRTLSMSAAADINTQFAGFTGASPAALRFAASTVHRTAREAPRPWLGFLSTRPKAISVVSTESSMSGYEGFSQRNVSLIDDSATTNGDFPDYRRVTDRLATYKNWPNPHVSPESLARAGFYYLNDSDKVKCAWCSGIVAEWELGDNAFDEHKRLFPNCPLMIHGTDIPLTDLQGSGIQEFKAPKKPMYACLSARLRTYENWPRSDIQKPEVLAQAGFYYQNTDDQVRCFHCNGGLRSWRKEDVPWFEHAKWFPHCHYVQLAKGQSYIDQVVAQMQQQWSQENTNQNAQECFERTMSLEDAMGMEPVRLALQMGLNAGRIKSATKRHLELYGKPYDTAEQLVEAVLEGQASEDVYTEEQEQNRAEMSSSMLNDMSRFFENILNPSRVDHKTQTSSVNQCNSRPTTSPDSTSATVPENCLPNTSTSSNNTSGDATNSDMASEATVELMKQMSLEEENRRLKDARTCKICMDDECGVVFLPCGHLVACVLCAPGISQCPICRSPIKGFVRTYLS</sequence>
<dbReference type="GO" id="GO:0004869">
    <property type="term" value="F:cysteine-type endopeptidase inhibitor activity"/>
    <property type="evidence" value="ECO:0007669"/>
    <property type="project" value="UniProtKB-ARBA"/>
</dbReference>
<dbReference type="InParanoid" id="A0A7R8UYP8"/>
<dbReference type="InterPro" id="IPR001841">
    <property type="entry name" value="Znf_RING"/>
</dbReference>
<dbReference type="CDD" id="cd00022">
    <property type="entry name" value="BIR"/>
    <property type="match status" value="2"/>
</dbReference>
<evidence type="ECO:0000256" key="1">
    <source>
        <dbReference type="ARBA" id="ARBA00006672"/>
    </source>
</evidence>
<keyword evidence="4 6" id="KW-0863">Zinc-finger</keyword>
<dbReference type="EMBL" id="LR899012">
    <property type="protein sequence ID" value="CAD7089595.1"/>
    <property type="molecule type" value="Genomic_DNA"/>
</dbReference>
<dbReference type="AlphaFoldDB" id="A0A7R8UYP8"/>
<evidence type="ECO:0000256" key="4">
    <source>
        <dbReference type="ARBA" id="ARBA00022771"/>
    </source>
</evidence>
<dbReference type="GO" id="GO:0061630">
    <property type="term" value="F:ubiquitin protein ligase activity"/>
    <property type="evidence" value="ECO:0007669"/>
    <property type="project" value="TreeGrafter"/>
</dbReference>
<dbReference type="SMART" id="SM00184">
    <property type="entry name" value="RING"/>
    <property type="match status" value="1"/>
</dbReference>
<dbReference type="Proteomes" id="UP000594454">
    <property type="component" value="Chromosome 4"/>
</dbReference>
<evidence type="ECO:0000313" key="9">
    <source>
        <dbReference type="EMBL" id="CAD7089595.1"/>
    </source>
</evidence>
<dbReference type="FunFam" id="1.10.1170.10:FF:000002">
    <property type="entry name" value="Baculoviral IAP repeat containing 7"/>
    <property type="match status" value="1"/>
</dbReference>
<dbReference type="InterPro" id="IPR001370">
    <property type="entry name" value="BIR_rpt"/>
</dbReference>
<dbReference type="InterPro" id="IPR050784">
    <property type="entry name" value="IAP"/>
</dbReference>
<evidence type="ECO:0000256" key="3">
    <source>
        <dbReference type="ARBA" id="ARBA00022723"/>
    </source>
</evidence>
<dbReference type="GO" id="GO:0031625">
    <property type="term" value="F:ubiquitin protein ligase binding"/>
    <property type="evidence" value="ECO:0007669"/>
    <property type="project" value="UniProtKB-ARBA"/>
</dbReference>
<name>A0A7R8UYP8_HERIL</name>
<feature type="region of interest" description="Disordered" evidence="7">
    <location>
        <begin position="386"/>
        <end position="440"/>
    </location>
</feature>
<dbReference type="CDD" id="cd16713">
    <property type="entry name" value="RING-HC_BIRC2_3_7"/>
    <property type="match status" value="1"/>
</dbReference>
<dbReference type="GO" id="GO:0008270">
    <property type="term" value="F:zinc ion binding"/>
    <property type="evidence" value="ECO:0007669"/>
    <property type="project" value="UniProtKB-KW"/>
</dbReference>
<dbReference type="Pfam" id="PF13920">
    <property type="entry name" value="zf-C3HC4_3"/>
    <property type="match status" value="1"/>
</dbReference>
<evidence type="ECO:0000256" key="6">
    <source>
        <dbReference type="PROSITE-ProRule" id="PRU00175"/>
    </source>
</evidence>
<dbReference type="Gene3D" id="1.10.8.10">
    <property type="entry name" value="DNA helicase RuvA subunit, C-terminal domain"/>
    <property type="match status" value="1"/>
</dbReference>
<dbReference type="FunFam" id="3.30.40.10:FF:000184">
    <property type="entry name" value="Baculoviral IAP repeat containing 2"/>
    <property type="match status" value="1"/>
</dbReference>
<dbReference type="GO" id="GO:0031398">
    <property type="term" value="P:positive regulation of protein ubiquitination"/>
    <property type="evidence" value="ECO:0007669"/>
    <property type="project" value="TreeGrafter"/>
</dbReference>
<dbReference type="GO" id="GO:0006915">
    <property type="term" value="P:apoptotic process"/>
    <property type="evidence" value="ECO:0007669"/>
    <property type="project" value="UniProtKB-KW"/>
</dbReference>
<dbReference type="PANTHER" id="PTHR10044:SF139">
    <property type="entry name" value="DEATH-ASSOCIATED INHIBITOR OF APOPTOSIS 2"/>
    <property type="match status" value="1"/>
</dbReference>
<dbReference type="GO" id="GO:0051726">
    <property type="term" value="P:regulation of cell cycle"/>
    <property type="evidence" value="ECO:0007669"/>
    <property type="project" value="TreeGrafter"/>
</dbReference>
<proteinExistence type="inferred from homology"/>
<gene>
    <name evidence="9" type="ORF">HERILL_LOCUS12134</name>
</gene>
<dbReference type="FunFam" id="1.10.1170.10:FF:000003">
    <property type="entry name" value="E3 ubiquitin-protein ligase XIAP"/>
    <property type="match status" value="1"/>
</dbReference>
<dbReference type="GO" id="GO:0005829">
    <property type="term" value="C:cytosol"/>
    <property type="evidence" value="ECO:0007669"/>
    <property type="project" value="UniProtKB-ARBA"/>
</dbReference>
<feature type="domain" description="RING-type" evidence="8">
    <location>
        <begin position="465"/>
        <end position="500"/>
    </location>
</feature>
<dbReference type="Gene3D" id="1.10.533.10">
    <property type="entry name" value="Death Domain, Fas"/>
    <property type="match status" value="1"/>
</dbReference>
<dbReference type="SUPFAM" id="SSF57924">
    <property type="entry name" value="Inhibitor of apoptosis (IAP) repeat"/>
    <property type="match status" value="2"/>
</dbReference>
<dbReference type="SMART" id="SM00238">
    <property type="entry name" value="BIR"/>
    <property type="match status" value="2"/>
</dbReference>
<dbReference type="GO" id="GO:0022416">
    <property type="term" value="P:chaeta development"/>
    <property type="evidence" value="ECO:0007669"/>
    <property type="project" value="UniProtKB-ARBA"/>
</dbReference>
<dbReference type="GO" id="GO:0089720">
    <property type="term" value="F:caspase binding"/>
    <property type="evidence" value="ECO:0007669"/>
    <property type="project" value="UniProtKB-ARBA"/>
</dbReference>
<dbReference type="InterPro" id="IPR011029">
    <property type="entry name" value="DEATH-like_dom_sf"/>
</dbReference>
<keyword evidence="5" id="KW-0862">Zinc</keyword>
<evidence type="ECO:0000256" key="5">
    <source>
        <dbReference type="ARBA" id="ARBA00022833"/>
    </source>
</evidence>
<feature type="compositionally biased region" description="Low complexity" evidence="7">
    <location>
        <begin position="421"/>
        <end position="436"/>
    </location>
</feature>
<dbReference type="PANTHER" id="PTHR10044">
    <property type="entry name" value="INHIBITOR OF APOPTOSIS"/>
    <property type="match status" value="1"/>
</dbReference>
<dbReference type="GO" id="GO:0043027">
    <property type="term" value="F:cysteine-type endopeptidase inhibitor activity involved in apoptotic process"/>
    <property type="evidence" value="ECO:0007669"/>
    <property type="project" value="UniProtKB-ARBA"/>
</dbReference>
<evidence type="ECO:0000259" key="8">
    <source>
        <dbReference type="PROSITE" id="PS50089"/>
    </source>
</evidence>